<dbReference type="InterPro" id="IPR047650">
    <property type="entry name" value="Transpos_IS110"/>
</dbReference>
<dbReference type="PANTHER" id="PTHR33055">
    <property type="entry name" value="TRANSPOSASE FOR INSERTION SEQUENCE ELEMENT IS1111A"/>
    <property type="match status" value="1"/>
</dbReference>
<dbReference type="EMBL" id="JBHSIS010000040">
    <property type="protein sequence ID" value="MFC4859514.1"/>
    <property type="molecule type" value="Genomic_DNA"/>
</dbReference>
<accession>A0ABV9SEU9</accession>
<comment type="caution">
    <text evidence="4">The sequence shown here is derived from an EMBL/GenBank/DDBJ whole genome shotgun (WGS) entry which is preliminary data.</text>
</comment>
<gene>
    <name evidence="4" type="ORF">ACFPCV_38995</name>
</gene>
<evidence type="ECO:0000313" key="5">
    <source>
        <dbReference type="Proteomes" id="UP001595859"/>
    </source>
</evidence>
<feature type="coiled-coil region" evidence="1">
    <location>
        <begin position="154"/>
        <end position="181"/>
    </location>
</feature>
<reference evidence="5" key="1">
    <citation type="journal article" date="2019" name="Int. J. Syst. Evol. Microbiol.">
        <title>The Global Catalogue of Microorganisms (GCM) 10K type strain sequencing project: providing services to taxonomists for standard genome sequencing and annotation.</title>
        <authorList>
            <consortium name="The Broad Institute Genomics Platform"/>
            <consortium name="The Broad Institute Genome Sequencing Center for Infectious Disease"/>
            <person name="Wu L."/>
            <person name="Ma J."/>
        </authorList>
    </citation>
    <scope>NUCLEOTIDE SEQUENCE [LARGE SCALE GENOMIC DNA]</scope>
    <source>
        <strain evidence="5">ZS-22-S1</strain>
    </source>
</reference>
<feature type="domain" description="Transposase IS116/IS110/IS902 C-terminal" evidence="3">
    <location>
        <begin position="268"/>
        <end position="329"/>
    </location>
</feature>
<organism evidence="4 5">
    <name type="scientific">Actinophytocola glycyrrhizae</name>
    <dbReference type="NCBI Taxonomy" id="2044873"/>
    <lineage>
        <taxon>Bacteria</taxon>
        <taxon>Bacillati</taxon>
        <taxon>Actinomycetota</taxon>
        <taxon>Actinomycetes</taxon>
        <taxon>Pseudonocardiales</taxon>
        <taxon>Pseudonocardiaceae</taxon>
    </lineage>
</organism>
<feature type="non-terminal residue" evidence="4">
    <location>
        <position position="333"/>
    </location>
</feature>
<dbReference type="Pfam" id="PF01548">
    <property type="entry name" value="DEDD_Tnp_IS110"/>
    <property type="match status" value="1"/>
</dbReference>
<protein>
    <submittedName>
        <fullName evidence="4">IS110 family transposase</fullName>
    </submittedName>
</protein>
<keyword evidence="5" id="KW-1185">Reference proteome</keyword>
<dbReference type="Pfam" id="PF02371">
    <property type="entry name" value="Transposase_20"/>
    <property type="match status" value="1"/>
</dbReference>
<keyword evidence="1" id="KW-0175">Coiled coil</keyword>
<proteinExistence type="predicted"/>
<evidence type="ECO:0000256" key="1">
    <source>
        <dbReference type="SAM" id="Coils"/>
    </source>
</evidence>
<dbReference type="InterPro" id="IPR003346">
    <property type="entry name" value="Transposase_20"/>
</dbReference>
<evidence type="ECO:0000259" key="3">
    <source>
        <dbReference type="Pfam" id="PF02371"/>
    </source>
</evidence>
<evidence type="ECO:0000259" key="2">
    <source>
        <dbReference type="Pfam" id="PF01548"/>
    </source>
</evidence>
<dbReference type="InterPro" id="IPR002525">
    <property type="entry name" value="Transp_IS110-like_N"/>
</dbReference>
<sequence length="333" mass="37428">MIVEMAMEEVDEVDQVVARVAALDLAKASLVACVRVPADTPGKRCQEIRSFDTFSRSLLELADWLRAERVTRVAMEATSDYWKPVFYLLEAEGFECWLVNPKHIKHLPGRPKTDKLDAVWLAKVTERGMCRPSLVHPAPIRHLRDLTRYRRTLVRDRTRERQRLEKLLEDARIKLSSVISDILGVSGRAMLEAMIGGNRSPRALAQMAQTRMRTKISILQEALTGHFTDHHAFLARTMIDRIDAITTDIDKVSTAIEEAIAPFRHQAKQLDEITGIGIRSAQELIGEIGVNMTCFPTDAHLVSWVKFAPILKQSATKTRNGSTGKGNPWIAGT</sequence>
<dbReference type="NCBIfam" id="NF033542">
    <property type="entry name" value="transpos_IS110"/>
    <property type="match status" value="1"/>
</dbReference>
<feature type="domain" description="Transposase IS110-like N-terminal" evidence="2">
    <location>
        <begin position="22"/>
        <end position="170"/>
    </location>
</feature>
<dbReference type="RefSeq" id="WP_378062643.1">
    <property type="nucleotide sequence ID" value="NZ_JBHSIS010000040.1"/>
</dbReference>
<name>A0ABV9SEU9_9PSEU</name>
<dbReference type="PANTHER" id="PTHR33055:SF15">
    <property type="entry name" value="TRANSPOSASE-RELATED"/>
    <property type="match status" value="1"/>
</dbReference>
<dbReference type="Proteomes" id="UP001595859">
    <property type="component" value="Unassembled WGS sequence"/>
</dbReference>
<evidence type="ECO:0000313" key="4">
    <source>
        <dbReference type="EMBL" id="MFC4859514.1"/>
    </source>
</evidence>